<proteinExistence type="predicted"/>
<dbReference type="RefSeq" id="WP_102182835.1">
    <property type="nucleotide sequence ID" value="NZ_NMQE01000640.1"/>
</dbReference>
<dbReference type="GO" id="GO:0016887">
    <property type="term" value="F:ATP hydrolysis activity"/>
    <property type="evidence" value="ECO:0007669"/>
    <property type="project" value="InterPro"/>
</dbReference>
<dbReference type="CDD" id="cd03301">
    <property type="entry name" value="ABC_MalK_N"/>
    <property type="match status" value="1"/>
</dbReference>
<dbReference type="GO" id="GO:0140359">
    <property type="term" value="F:ABC-type transporter activity"/>
    <property type="evidence" value="ECO:0007669"/>
    <property type="project" value="InterPro"/>
</dbReference>
<dbReference type="InterPro" id="IPR008995">
    <property type="entry name" value="Mo/tungstate-bd_C_term_dom"/>
</dbReference>
<protein>
    <submittedName>
        <fullName evidence="8">Sugar ABC transporter ATP-binding protein</fullName>
    </submittedName>
</protein>
<dbReference type="InterPro" id="IPR017871">
    <property type="entry name" value="ABC_transporter-like_CS"/>
</dbReference>
<dbReference type="InterPro" id="IPR027417">
    <property type="entry name" value="P-loop_NTPase"/>
</dbReference>
<dbReference type="FunFam" id="3.40.50.300:FF:000042">
    <property type="entry name" value="Maltose/maltodextrin ABC transporter, ATP-binding protein"/>
    <property type="match status" value="1"/>
</dbReference>
<dbReference type="InterPro" id="IPR015855">
    <property type="entry name" value="ABC_transpr_MalK-like"/>
</dbReference>
<dbReference type="InterPro" id="IPR040582">
    <property type="entry name" value="OB_MalK-like"/>
</dbReference>
<evidence type="ECO:0000313" key="8">
    <source>
        <dbReference type="EMBL" id="PMB19030.1"/>
    </source>
</evidence>
<dbReference type="GO" id="GO:0008643">
    <property type="term" value="P:carbohydrate transport"/>
    <property type="evidence" value="ECO:0007669"/>
    <property type="project" value="InterPro"/>
</dbReference>
<dbReference type="GO" id="GO:0055052">
    <property type="term" value="C:ATP-binding cassette (ABC) transporter complex, substrate-binding subunit-containing"/>
    <property type="evidence" value="ECO:0007669"/>
    <property type="project" value="TreeGrafter"/>
</dbReference>
<keyword evidence="1" id="KW-0813">Transport</keyword>
<dbReference type="Gene3D" id="2.40.50.100">
    <property type="match status" value="1"/>
</dbReference>
<keyword evidence="4 8" id="KW-0067">ATP-binding</keyword>
<dbReference type="AlphaFoldDB" id="A0A2N6L9K8"/>
<dbReference type="InterPro" id="IPR012340">
    <property type="entry name" value="NA-bd_OB-fold"/>
</dbReference>
<dbReference type="PROSITE" id="PS00211">
    <property type="entry name" value="ABC_TRANSPORTER_1"/>
    <property type="match status" value="1"/>
</dbReference>
<accession>A0A2N6L9K8</accession>
<dbReference type="InterPro" id="IPR003439">
    <property type="entry name" value="ABC_transporter-like_ATP-bd"/>
</dbReference>
<dbReference type="Pfam" id="PF00005">
    <property type="entry name" value="ABC_tran"/>
    <property type="match status" value="1"/>
</dbReference>
<dbReference type="InterPro" id="IPR003593">
    <property type="entry name" value="AAA+_ATPase"/>
</dbReference>
<evidence type="ECO:0000313" key="9">
    <source>
        <dbReference type="Proteomes" id="UP000235081"/>
    </source>
</evidence>
<keyword evidence="2" id="KW-1003">Cell membrane</keyword>
<dbReference type="PANTHER" id="PTHR43875:SF15">
    <property type="entry name" value="TREHALOSE IMPORT ATP-BINDING PROTEIN SUGC"/>
    <property type="match status" value="1"/>
</dbReference>
<feature type="domain" description="ABC transporter" evidence="7">
    <location>
        <begin position="4"/>
        <end position="235"/>
    </location>
</feature>
<keyword evidence="5" id="KW-1278">Translocase</keyword>
<evidence type="ECO:0000256" key="2">
    <source>
        <dbReference type="ARBA" id="ARBA00022475"/>
    </source>
</evidence>
<organism evidence="8 9">
    <name type="scientific">Fischerella thermalis CCMEE 5318</name>
    <dbReference type="NCBI Taxonomy" id="2019666"/>
    <lineage>
        <taxon>Bacteria</taxon>
        <taxon>Bacillati</taxon>
        <taxon>Cyanobacteriota</taxon>
        <taxon>Cyanophyceae</taxon>
        <taxon>Nostocales</taxon>
        <taxon>Hapalosiphonaceae</taxon>
        <taxon>Fischerella</taxon>
    </lineage>
</organism>
<name>A0A2N6L9K8_9CYAN</name>
<comment type="caution">
    <text evidence="8">The sequence shown here is derived from an EMBL/GenBank/DDBJ whole genome shotgun (WGS) entry which is preliminary data.</text>
</comment>
<evidence type="ECO:0000256" key="1">
    <source>
        <dbReference type="ARBA" id="ARBA00022448"/>
    </source>
</evidence>
<dbReference type="InterPro" id="IPR047641">
    <property type="entry name" value="ABC_transpr_MalK/UgpC-like"/>
</dbReference>
<dbReference type="GO" id="GO:0005524">
    <property type="term" value="F:ATP binding"/>
    <property type="evidence" value="ECO:0007669"/>
    <property type="project" value="UniProtKB-KW"/>
</dbReference>
<dbReference type="Proteomes" id="UP000235081">
    <property type="component" value="Unassembled WGS sequence"/>
</dbReference>
<dbReference type="Gene3D" id="2.40.50.140">
    <property type="entry name" value="Nucleic acid-binding proteins"/>
    <property type="match status" value="1"/>
</dbReference>
<dbReference type="Gene3D" id="3.40.50.300">
    <property type="entry name" value="P-loop containing nucleotide triphosphate hydrolases"/>
    <property type="match status" value="1"/>
</dbReference>
<dbReference type="SUPFAM" id="SSF50331">
    <property type="entry name" value="MOP-like"/>
    <property type="match status" value="1"/>
</dbReference>
<evidence type="ECO:0000256" key="4">
    <source>
        <dbReference type="ARBA" id="ARBA00022840"/>
    </source>
</evidence>
<dbReference type="SUPFAM" id="SSF52540">
    <property type="entry name" value="P-loop containing nucleoside triphosphate hydrolases"/>
    <property type="match status" value="1"/>
</dbReference>
<dbReference type="PROSITE" id="PS50893">
    <property type="entry name" value="ABC_TRANSPORTER_2"/>
    <property type="match status" value="1"/>
</dbReference>
<sequence length="370" mass="40881">MATLELKNLNKTYSPKVVPVKDISLTVDDNEFLTLLGPSGCGKSTTLRMIAGLEEVTRGHIILGNEDITFKRPGDRNMAMVFQSYALYPHMTVYENLASGLKLKKVPHAKIKQRVAEVAEILGLEELLQRKPGQLSGGQRQRVAVGRALVRNAQVYLLDEPLSNLDALLRERVRADIKQIFAAQQVPVVYVTHDQTEAMTLSTKVAVLNNGYVQQLDPPARIYNHPANLFVAGFVGSPQMNLLTLPCQGHHAILGGFQIPLPDIPTVPPQIVLGIRPEHVRIPQDGDTNIIKGRVFLVENLGMHNLVSVSIASQTEPLTVRALLPPDQNISNEEMTLALPHENIHWFDVESGDSLVRKSKLPTLTPKRTV</sequence>
<evidence type="ECO:0000256" key="5">
    <source>
        <dbReference type="ARBA" id="ARBA00022967"/>
    </source>
</evidence>
<dbReference type="EMBL" id="NMQE01000640">
    <property type="protein sequence ID" value="PMB19030.1"/>
    <property type="molecule type" value="Genomic_DNA"/>
</dbReference>
<dbReference type="SMART" id="SM00382">
    <property type="entry name" value="AAA"/>
    <property type="match status" value="1"/>
</dbReference>
<reference evidence="8 9" key="1">
    <citation type="submission" date="2017-07" db="EMBL/GenBank/DDBJ databases">
        <title>Genomes of Fischerella (Mastigocladus) sp. strains.</title>
        <authorList>
            <person name="Miller S.R."/>
        </authorList>
    </citation>
    <scope>NUCLEOTIDE SEQUENCE [LARGE SCALE GENOMIC DNA]</scope>
    <source>
        <strain evidence="8 9">CCMEE 5318</strain>
    </source>
</reference>
<dbReference type="PANTHER" id="PTHR43875">
    <property type="entry name" value="MALTODEXTRIN IMPORT ATP-BINDING PROTEIN MSMX"/>
    <property type="match status" value="1"/>
</dbReference>
<keyword evidence="6" id="KW-0472">Membrane</keyword>
<evidence type="ECO:0000256" key="6">
    <source>
        <dbReference type="ARBA" id="ARBA00023136"/>
    </source>
</evidence>
<evidence type="ECO:0000256" key="3">
    <source>
        <dbReference type="ARBA" id="ARBA00022741"/>
    </source>
</evidence>
<evidence type="ECO:0000259" key="7">
    <source>
        <dbReference type="PROSITE" id="PS50893"/>
    </source>
</evidence>
<gene>
    <name evidence="8" type="ORF">CEN46_19575</name>
</gene>
<dbReference type="Pfam" id="PF17912">
    <property type="entry name" value="OB_MalK"/>
    <property type="match status" value="1"/>
</dbReference>
<keyword evidence="3" id="KW-0547">Nucleotide-binding</keyword>